<dbReference type="RefSeq" id="WP_169677856.1">
    <property type="nucleotide sequence ID" value="NZ_JABBNU010000001.1"/>
</dbReference>
<comment type="caution">
    <text evidence="1">The sequence shown here is derived from an EMBL/GenBank/DDBJ whole genome shotgun (WGS) entry which is preliminary data.</text>
</comment>
<protein>
    <recommendedName>
        <fullName evidence="3">Esterase</fullName>
    </recommendedName>
</protein>
<evidence type="ECO:0000313" key="2">
    <source>
        <dbReference type="Proteomes" id="UP000559010"/>
    </source>
</evidence>
<dbReference type="Proteomes" id="UP000559010">
    <property type="component" value="Unassembled WGS sequence"/>
</dbReference>
<sequence>MTKFLINLLLVFTFTLINGQELLSDKFIFETDSTHYTLQYKYNKPKSDTTPILIYLHGVEGRGNNIENALANSPVRIGKDLPVINNFLIVTPQTYQPIDWDPKVVDALVNNINKKLNPRGNPIYMTGISMGGNGVFNYLLEFTDKIKAAAPIAGWGDPKRACELKNIPIFAYHGELDHKQGRKTGSENMVNAIAACNGKAKLTLLENTGHDAWTKTYSNKDFYYQLLNADNPKNAKVASMSQSIIKVLDNTSGLDYYQITELHKQLSETSGLVCINENEFWTITDSGNPPYLYSFDSTGKITNFIKITGASNIDWEELVYDGRYFYICDIGNNENQRKSFQIYKLLYPGTENQTRADAEKITFTIPEQKDFPPAAAQKNFDMESVVSLRDSLYIFSKNRTNPYNGLVSIYKISNKPGSHLAEKIGSFFIGEGKILETFVTGATYLKTSKLLLLTSYAYLYVIPGWDGNTINKDEIIRIPWKSFSQKEGISFYQDQIYFTDERYQNFIGGTLNKLPLHKVIKTQ</sequence>
<keyword evidence="2" id="KW-1185">Reference proteome</keyword>
<gene>
    <name evidence="1" type="ORF">HH304_02475</name>
</gene>
<dbReference type="AlphaFoldDB" id="A0A848ISC2"/>
<organism evidence="1 2">
    <name type="scientific">Marinigracilibium pacificum</name>
    <dbReference type="NCBI Taxonomy" id="2729599"/>
    <lineage>
        <taxon>Bacteria</taxon>
        <taxon>Pseudomonadati</taxon>
        <taxon>Bacteroidota</taxon>
        <taxon>Cytophagia</taxon>
        <taxon>Cytophagales</taxon>
        <taxon>Flammeovirgaceae</taxon>
        <taxon>Marinigracilibium</taxon>
    </lineage>
</organism>
<evidence type="ECO:0000313" key="1">
    <source>
        <dbReference type="EMBL" id="NMM47247.1"/>
    </source>
</evidence>
<dbReference type="EMBL" id="JABBNU010000001">
    <property type="protein sequence ID" value="NMM47247.1"/>
    <property type="molecule type" value="Genomic_DNA"/>
</dbReference>
<proteinExistence type="predicted"/>
<name>A0A848ISC2_9BACT</name>
<reference evidence="1 2" key="1">
    <citation type="submission" date="2020-04" db="EMBL/GenBank/DDBJ databases">
        <title>Flammeovirgaceae bacterium KN852 isolated from deep sea.</title>
        <authorList>
            <person name="Zhang D.-C."/>
        </authorList>
    </citation>
    <scope>NUCLEOTIDE SEQUENCE [LARGE SCALE GENOMIC DNA]</scope>
    <source>
        <strain evidence="1 2">KN852</strain>
    </source>
</reference>
<evidence type="ECO:0008006" key="3">
    <source>
        <dbReference type="Google" id="ProtNLM"/>
    </source>
</evidence>
<dbReference type="Gene3D" id="3.40.50.1820">
    <property type="entry name" value="alpha/beta hydrolase"/>
    <property type="match status" value="1"/>
</dbReference>
<dbReference type="InterPro" id="IPR029058">
    <property type="entry name" value="AB_hydrolase_fold"/>
</dbReference>
<dbReference type="SUPFAM" id="SSF53474">
    <property type="entry name" value="alpha/beta-Hydrolases"/>
    <property type="match status" value="1"/>
</dbReference>
<accession>A0A848ISC2</accession>